<reference evidence="2 3" key="1">
    <citation type="journal article" date="2011" name="PLoS Genet.">
        <title>Comparative genomic analysis of human fungal pathogens causing paracoccidioidomycosis.</title>
        <authorList>
            <person name="Desjardins C.A."/>
            <person name="Champion M.D."/>
            <person name="Holder J.W."/>
            <person name="Muszewska A."/>
            <person name="Goldberg J."/>
            <person name="Bailao A.M."/>
            <person name="Brigido M.M."/>
            <person name="Ferreira M.E."/>
            <person name="Garcia A.M."/>
            <person name="Grynberg M."/>
            <person name="Gujja S."/>
            <person name="Heiman D.I."/>
            <person name="Henn M.R."/>
            <person name="Kodira C.D."/>
            <person name="Leon-Narvaez H."/>
            <person name="Longo L.V."/>
            <person name="Ma L.J."/>
            <person name="Malavazi I."/>
            <person name="Matsuo A.L."/>
            <person name="Morais F.V."/>
            <person name="Pereira M."/>
            <person name="Rodriguez-Brito S."/>
            <person name="Sakthikumar S."/>
            <person name="Salem-Izacc S.M."/>
            <person name="Sykes S.M."/>
            <person name="Teixeira M.M."/>
            <person name="Vallejo M.C."/>
            <person name="Walter M.E."/>
            <person name="Yandava C."/>
            <person name="Young S."/>
            <person name="Zeng Q."/>
            <person name="Zucker J."/>
            <person name="Felipe M.S."/>
            <person name="Goldman G.H."/>
            <person name="Haas B.J."/>
            <person name="McEwen J.G."/>
            <person name="Nino-Vega G."/>
            <person name="Puccia R."/>
            <person name="San-Blas G."/>
            <person name="Soares C.M."/>
            <person name="Birren B.W."/>
            <person name="Cuomo C.A."/>
        </authorList>
    </citation>
    <scope>NUCLEOTIDE SEQUENCE [LARGE SCALE GENOMIC DNA]</scope>
    <source>
        <strain evidence="3">ATCC MYA-826 / Pb01</strain>
    </source>
</reference>
<dbReference type="EMBL" id="KN294027">
    <property type="protein sequence ID" value="EEH38764.2"/>
    <property type="molecule type" value="Genomic_DNA"/>
</dbReference>
<evidence type="ECO:0000256" key="1">
    <source>
        <dbReference type="SAM" id="MobiDB-lite"/>
    </source>
</evidence>
<evidence type="ECO:0000313" key="2">
    <source>
        <dbReference type="EMBL" id="EEH38764.2"/>
    </source>
</evidence>
<organism evidence="2 3">
    <name type="scientific">Paracoccidioides lutzii (strain ATCC MYA-826 / Pb01)</name>
    <name type="common">Paracoccidioides brasiliensis</name>
    <dbReference type="NCBI Taxonomy" id="502779"/>
    <lineage>
        <taxon>Eukaryota</taxon>
        <taxon>Fungi</taxon>
        <taxon>Dikarya</taxon>
        <taxon>Ascomycota</taxon>
        <taxon>Pezizomycotina</taxon>
        <taxon>Eurotiomycetes</taxon>
        <taxon>Eurotiomycetidae</taxon>
        <taxon>Onygenales</taxon>
        <taxon>Ajellomycetaceae</taxon>
        <taxon>Paracoccidioides</taxon>
    </lineage>
</organism>
<dbReference type="RefSeq" id="XP_002789566.2">
    <property type="nucleotide sequence ID" value="XM_002789520.2"/>
</dbReference>
<dbReference type="GeneID" id="9092787"/>
<keyword evidence="3" id="KW-1185">Reference proteome</keyword>
<evidence type="ECO:0000313" key="3">
    <source>
        <dbReference type="Proteomes" id="UP000002059"/>
    </source>
</evidence>
<name>C1HCK0_PARBA</name>
<gene>
    <name evidence="2" type="ORF">PAAG_08491</name>
</gene>
<dbReference type="AlphaFoldDB" id="C1HCK0"/>
<dbReference type="VEuPathDB" id="FungiDB:PAAG_08491"/>
<feature type="region of interest" description="Disordered" evidence="1">
    <location>
        <begin position="1"/>
        <end position="22"/>
    </location>
</feature>
<proteinExistence type="predicted"/>
<sequence length="62" mass="7241">MQSTNGRGQKDKQPDMQRQTPGGRYWIFVAEWEREQEEVSCGNPTKWWELVGRQGEAGQDDQ</sequence>
<dbReference type="Proteomes" id="UP000002059">
    <property type="component" value="Partially assembled WGS sequence"/>
</dbReference>
<accession>C1HCK0</accession>
<dbReference type="HOGENOM" id="CLU_2904787_0_0_1"/>
<dbReference type="KEGG" id="pbl:PAAG_08491"/>
<protein>
    <submittedName>
        <fullName evidence="2">Uncharacterized protein</fullName>
    </submittedName>
</protein>